<protein>
    <submittedName>
        <fullName evidence="11">TRAP-type C4-dicarboxylate transport system, small permease component</fullName>
    </submittedName>
</protein>
<keyword evidence="4" id="KW-0997">Cell inner membrane</keyword>
<dbReference type="EMBL" id="FZNO01000013">
    <property type="protein sequence ID" value="SNR57188.1"/>
    <property type="molecule type" value="Genomic_DNA"/>
</dbReference>
<proteinExistence type="inferred from homology"/>
<dbReference type="Pfam" id="PF04290">
    <property type="entry name" value="DctQ"/>
    <property type="match status" value="1"/>
</dbReference>
<keyword evidence="6 9" id="KW-1133">Transmembrane helix</keyword>
<evidence type="ECO:0000256" key="5">
    <source>
        <dbReference type="ARBA" id="ARBA00022692"/>
    </source>
</evidence>
<dbReference type="Proteomes" id="UP000198403">
    <property type="component" value="Unassembled WGS sequence"/>
</dbReference>
<keyword evidence="3" id="KW-1003">Cell membrane</keyword>
<accession>A0A238XF05</accession>
<dbReference type="GO" id="GO:0022857">
    <property type="term" value="F:transmembrane transporter activity"/>
    <property type="evidence" value="ECO:0007669"/>
    <property type="project" value="TreeGrafter"/>
</dbReference>
<dbReference type="PANTHER" id="PTHR35011">
    <property type="entry name" value="2,3-DIKETO-L-GULONATE TRAP TRANSPORTER SMALL PERMEASE PROTEIN YIAM"/>
    <property type="match status" value="1"/>
</dbReference>
<feature type="domain" description="Tripartite ATP-independent periplasmic transporters DctQ component" evidence="10">
    <location>
        <begin position="23"/>
        <end position="153"/>
    </location>
</feature>
<sequence>MEAIRARVDKVLAAVSIGLFVVLLVVVCWQVLSRQVLQTPAAWTEETARYLFVILALLSASLVFSERGHIAVEILMARFPVRVQKVVAVLVELLVIFFALYVLVLGGYRVAENSWNQGLSAIPVSVGQMYLVLPLAGVLITFYSLCHLRGLLRGTTGPVPEGDVVAADV</sequence>
<evidence type="ECO:0000256" key="9">
    <source>
        <dbReference type="SAM" id="Phobius"/>
    </source>
</evidence>
<evidence type="ECO:0000256" key="4">
    <source>
        <dbReference type="ARBA" id="ARBA00022519"/>
    </source>
</evidence>
<evidence type="ECO:0000313" key="11">
    <source>
        <dbReference type="EMBL" id="SNR57188.1"/>
    </source>
</evidence>
<dbReference type="GO" id="GO:0005886">
    <property type="term" value="C:plasma membrane"/>
    <property type="evidence" value="ECO:0007669"/>
    <property type="project" value="UniProtKB-SubCell"/>
</dbReference>
<dbReference type="GO" id="GO:0015740">
    <property type="term" value="P:C4-dicarboxylate transport"/>
    <property type="evidence" value="ECO:0007669"/>
    <property type="project" value="TreeGrafter"/>
</dbReference>
<evidence type="ECO:0000259" key="10">
    <source>
        <dbReference type="Pfam" id="PF04290"/>
    </source>
</evidence>
<keyword evidence="7 9" id="KW-0472">Membrane</keyword>
<name>A0A238XF05_9ACTN</name>
<evidence type="ECO:0000256" key="6">
    <source>
        <dbReference type="ARBA" id="ARBA00022989"/>
    </source>
</evidence>
<evidence type="ECO:0000256" key="3">
    <source>
        <dbReference type="ARBA" id="ARBA00022475"/>
    </source>
</evidence>
<feature type="transmembrane region" description="Helical" evidence="9">
    <location>
        <begin position="86"/>
        <end position="108"/>
    </location>
</feature>
<evidence type="ECO:0000256" key="7">
    <source>
        <dbReference type="ARBA" id="ARBA00023136"/>
    </source>
</evidence>
<dbReference type="InterPro" id="IPR055348">
    <property type="entry name" value="DctQ"/>
</dbReference>
<dbReference type="InterPro" id="IPR007387">
    <property type="entry name" value="TRAP_DctQ"/>
</dbReference>
<feature type="transmembrane region" description="Helical" evidence="9">
    <location>
        <begin position="128"/>
        <end position="146"/>
    </location>
</feature>
<organism evidence="11 12">
    <name type="scientific">Blastococcus mobilis</name>
    <dbReference type="NCBI Taxonomy" id="1938746"/>
    <lineage>
        <taxon>Bacteria</taxon>
        <taxon>Bacillati</taxon>
        <taxon>Actinomycetota</taxon>
        <taxon>Actinomycetes</taxon>
        <taxon>Geodermatophilales</taxon>
        <taxon>Geodermatophilaceae</taxon>
        <taxon>Blastococcus</taxon>
    </lineage>
</organism>
<evidence type="ECO:0000256" key="8">
    <source>
        <dbReference type="ARBA" id="ARBA00038436"/>
    </source>
</evidence>
<feature type="transmembrane region" description="Helical" evidence="9">
    <location>
        <begin position="12"/>
        <end position="32"/>
    </location>
</feature>
<dbReference type="OrthoDB" id="2085311at2"/>
<reference evidence="11 12" key="1">
    <citation type="submission" date="2017-06" db="EMBL/GenBank/DDBJ databases">
        <authorList>
            <person name="Kim H.J."/>
            <person name="Triplett B.A."/>
        </authorList>
    </citation>
    <scope>NUCLEOTIDE SEQUENCE [LARGE SCALE GENOMIC DNA]</scope>
    <source>
        <strain evidence="11 12">DSM 44272</strain>
    </source>
</reference>
<evidence type="ECO:0000256" key="1">
    <source>
        <dbReference type="ARBA" id="ARBA00004429"/>
    </source>
</evidence>
<evidence type="ECO:0000313" key="12">
    <source>
        <dbReference type="Proteomes" id="UP000198403"/>
    </source>
</evidence>
<keyword evidence="12" id="KW-1185">Reference proteome</keyword>
<comment type="subcellular location">
    <subcellularLocation>
        <location evidence="1">Cell inner membrane</location>
        <topology evidence="1">Multi-pass membrane protein</topology>
    </subcellularLocation>
</comment>
<keyword evidence="2" id="KW-0813">Transport</keyword>
<dbReference type="PANTHER" id="PTHR35011:SF2">
    <property type="entry name" value="2,3-DIKETO-L-GULONATE TRAP TRANSPORTER SMALL PERMEASE PROTEIN YIAM"/>
    <property type="match status" value="1"/>
</dbReference>
<evidence type="ECO:0000256" key="2">
    <source>
        <dbReference type="ARBA" id="ARBA00022448"/>
    </source>
</evidence>
<gene>
    <name evidence="11" type="ORF">SAMN06272737_11336</name>
</gene>
<comment type="similarity">
    <text evidence="8">Belongs to the TRAP transporter small permease family.</text>
</comment>
<feature type="transmembrane region" description="Helical" evidence="9">
    <location>
        <begin position="47"/>
        <end position="65"/>
    </location>
</feature>
<dbReference type="RefSeq" id="WP_089336991.1">
    <property type="nucleotide sequence ID" value="NZ_FZNO01000013.1"/>
</dbReference>
<dbReference type="AlphaFoldDB" id="A0A238XF05"/>
<keyword evidence="5 9" id="KW-0812">Transmembrane</keyword>